<protein>
    <submittedName>
        <fullName evidence="2">Alpha/beta-hydrolase</fullName>
    </submittedName>
</protein>
<dbReference type="InterPro" id="IPR000073">
    <property type="entry name" value="AB_hydrolase_1"/>
</dbReference>
<dbReference type="PANTHER" id="PTHR43798">
    <property type="entry name" value="MONOACYLGLYCEROL LIPASE"/>
    <property type="match status" value="1"/>
</dbReference>
<dbReference type="EMBL" id="MU853379">
    <property type="protein sequence ID" value="KAK4107188.1"/>
    <property type="molecule type" value="Genomic_DNA"/>
</dbReference>
<dbReference type="GeneID" id="89942421"/>
<sequence>MASLAFPTLAKKATLSDGTTYGYIHVPPAAPSKPTFLLLHGAPSSSYIWHHQIELLPKAGFGVIAPDLLGYGDTDRPEALEAYQFSRMVPQVYELVTKAVGVEKVIGVGHDFGSPLLSHLYVHHKELFSGLIFVAAGFTIVDTRLNLDTLIAVSKQMLGYSTSGYMQVFLSSEGSSLVEKNAGAFDSLMFAKDPEAWKEHLCAEGALQKFLEAGKELPVADWISPEELATHQRILKGGYDGVFNWYKAIAFLDPAKEDQDLSSEDQKITVPTLFIATTKDYAIIPAVQVHMTREAAQDNLKIETLDTGHWAMLEAKETVEKMFEEFASGLSM</sequence>
<dbReference type="InterPro" id="IPR050266">
    <property type="entry name" value="AB_hydrolase_sf"/>
</dbReference>
<reference evidence="2" key="1">
    <citation type="journal article" date="2023" name="Mol. Phylogenet. Evol.">
        <title>Genome-scale phylogeny and comparative genomics of the fungal order Sordariales.</title>
        <authorList>
            <person name="Hensen N."/>
            <person name="Bonometti L."/>
            <person name="Westerberg I."/>
            <person name="Brannstrom I.O."/>
            <person name="Guillou S."/>
            <person name="Cros-Aarteil S."/>
            <person name="Calhoun S."/>
            <person name="Haridas S."/>
            <person name="Kuo A."/>
            <person name="Mondo S."/>
            <person name="Pangilinan J."/>
            <person name="Riley R."/>
            <person name="LaButti K."/>
            <person name="Andreopoulos B."/>
            <person name="Lipzen A."/>
            <person name="Chen C."/>
            <person name="Yan M."/>
            <person name="Daum C."/>
            <person name="Ng V."/>
            <person name="Clum A."/>
            <person name="Steindorff A."/>
            <person name="Ohm R.A."/>
            <person name="Martin F."/>
            <person name="Silar P."/>
            <person name="Natvig D.O."/>
            <person name="Lalanne C."/>
            <person name="Gautier V."/>
            <person name="Ament-Velasquez S.L."/>
            <person name="Kruys A."/>
            <person name="Hutchinson M.I."/>
            <person name="Powell A.J."/>
            <person name="Barry K."/>
            <person name="Miller A.N."/>
            <person name="Grigoriev I.V."/>
            <person name="Debuchy R."/>
            <person name="Gladieux P."/>
            <person name="Hiltunen Thoren M."/>
            <person name="Johannesson H."/>
        </authorList>
    </citation>
    <scope>NUCLEOTIDE SEQUENCE</scope>
    <source>
        <strain evidence="2">CBS 508.74</strain>
    </source>
</reference>
<keyword evidence="3" id="KW-1185">Reference proteome</keyword>
<evidence type="ECO:0000259" key="1">
    <source>
        <dbReference type="Pfam" id="PF00561"/>
    </source>
</evidence>
<dbReference type="GO" id="GO:0046464">
    <property type="term" value="P:acylglycerol catabolic process"/>
    <property type="evidence" value="ECO:0007669"/>
    <property type="project" value="TreeGrafter"/>
</dbReference>
<dbReference type="GO" id="GO:0016020">
    <property type="term" value="C:membrane"/>
    <property type="evidence" value="ECO:0007669"/>
    <property type="project" value="TreeGrafter"/>
</dbReference>
<organism evidence="2 3">
    <name type="scientific">Canariomyces notabilis</name>
    <dbReference type="NCBI Taxonomy" id="2074819"/>
    <lineage>
        <taxon>Eukaryota</taxon>
        <taxon>Fungi</taxon>
        <taxon>Dikarya</taxon>
        <taxon>Ascomycota</taxon>
        <taxon>Pezizomycotina</taxon>
        <taxon>Sordariomycetes</taxon>
        <taxon>Sordariomycetidae</taxon>
        <taxon>Sordariales</taxon>
        <taxon>Chaetomiaceae</taxon>
        <taxon>Canariomyces</taxon>
    </lineage>
</organism>
<dbReference type="InterPro" id="IPR000639">
    <property type="entry name" value="Epox_hydrolase-like"/>
</dbReference>
<evidence type="ECO:0000313" key="3">
    <source>
        <dbReference type="Proteomes" id="UP001302812"/>
    </source>
</evidence>
<dbReference type="RefSeq" id="XP_064664758.1">
    <property type="nucleotide sequence ID" value="XM_064818296.1"/>
</dbReference>
<accession>A0AAN6T725</accession>
<gene>
    <name evidence="2" type="ORF">N656DRAFT_802886</name>
</gene>
<dbReference type="PRINTS" id="PR00412">
    <property type="entry name" value="EPOXHYDRLASE"/>
</dbReference>
<name>A0AAN6T725_9PEZI</name>
<evidence type="ECO:0000313" key="2">
    <source>
        <dbReference type="EMBL" id="KAK4107188.1"/>
    </source>
</evidence>
<dbReference type="PANTHER" id="PTHR43798:SF33">
    <property type="entry name" value="HYDROLASE, PUTATIVE (AFU_ORTHOLOGUE AFUA_2G14860)-RELATED"/>
    <property type="match status" value="1"/>
</dbReference>
<dbReference type="InterPro" id="IPR029058">
    <property type="entry name" value="AB_hydrolase_fold"/>
</dbReference>
<dbReference type="Pfam" id="PF00561">
    <property type="entry name" value="Abhydrolase_1"/>
    <property type="match status" value="1"/>
</dbReference>
<dbReference type="GO" id="GO:0047372">
    <property type="term" value="F:monoacylglycerol lipase activity"/>
    <property type="evidence" value="ECO:0007669"/>
    <property type="project" value="TreeGrafter"/>
</dbReference>
<feature type="domain" description="AB hydrolase-1" evidence="1">
    <location>
        <begin position="34"/>
        <end position="315"/>
    </location>
</feature>
<dbReference type="Proteomes" id="UP001302812">
    <property type="component" value="Unassembled WGS sequence"/>
</dbReference>
<proteinExistence type="predicted"/>
<comment type="caution">
    <text evidence="2">The sequence shown here is derived from an EMBL/GenBank/DDBJ whole genome shotgun (WGS) entry which is preliminary data.</text>
</comment>
<dbReference type="AlphaFoldDB" id="A0AAN6T725"/>
<dbReference type="SUPFAM" id="SSF53474">
    <property type="entry name" value="alpha/beta-Hydrolases"/>
    <property type="match status" value="1"/>
</dbReference>
<dbReference type="Gene3D" id="3.40.50.1820">
    <property type="entry name" value="alpha/beta hydrolase"/>
    <property type="match status" value="1"/>
</dbReference>
<reference evidence="2" key="2">
    <citation type="submission" date="2023-05" db="EMBL/GenBank/DDBJ databases">
        <authorList>
            <consortium name="Lawrence Berkeley National Laboratory"/>
            <person name="Steindorff A."/>
            <person name="Hensen N."/>
            <person name="Bonometti L."/>
            <person name="Westerberg I."/>
            <person name="Brannstrom I.O."/>
            <person name="Guillou S."/>
            <person name="Cros-Aarteil S."/>
            <person name="Calhoun S."/>
            <person name="Haridas S."/>
            <person name="Kuo A."/>
            <person name="Mondo S."/>
            <person name="Pangilinan J."/>
            <person name="Riley R."/>
            <person name="Labutti K."/>
            <person name="Andreopoulos B."/>
            <person name="Lipzen A."/>
            <person name="Chen C."/>
            <person name="Yanf M."/>
            <person name="Daum C."/>
            <person name="Ng V."/>
            <person name="Clum A."/>
            <person name="Ohm R."/>
            <person name="Martin F."/>
            <person name="Silar P."/>
            <person name="Natvig D."/>
            <person name="Lalanne C."/>
            <person name="Gautier V."/>
            <person name="Ament-Velasquez S.L."/>
            <person name="Kruys A."/>
            <person name="Hutchinson M.I."/>
            <person name="Powell A.J."/>
            <person name="Barry K."/>
            <person name="Miller A.N."/>
            <person name="Grigoriev I.V."/>
            <person name="Debuchy R."/>
            <person name="Gladieux P."/>
            <person name="Thoren M.H."/>
            <person name="Johannesson H."/>
        </authorList>
    </citation>
    <scope>NUCLEOTIDE SEQUENCE</scope>
    <source>
        <strain evidence="2">CBS 508.74</strain>
    </source>
</reference>